<evidence type="ECO:0000313" key="7">
    <source>
        <dbReference type="Proteomes" id="UP000293360"/>
    </source>
</evidence>
<gene>
    <name evidence="6" type="ORF">DL764_001323</name>
</gene>
<dbReference type="SMART" id="SM00636">
    <property type="entry name" value="Glyco_18"/>
    <property type="match status" value="1"/>
</dbReference>
<dbReference type="Gene3D" id="3.30.60.10">
    <property type="entry name" value="Endochitinase-like"/>
    <property type="match status" value="1"/>
</dbReference>
<dbReference type="InterPro" id="IPR036861">
    <property type="entry name" value="Endochitinase-like_sf"/>
</dbReference>
<name>A0A4Q4TRM3_9PEZI</name>
<dbReference type="InterPro" id="IPR017853">
    <property type="entry name" value="GH"/>
</dbReference>
<dbReference type="GO" id="GO:0006032">
    <property type="term" value="P:chitin catabolic process"/>
    <property type="evidence" value="ECO:0007669"/>
    <property type="project" value="TreeGrafter"/>
</dbReference>
<feature type="domain" description="GH18" evidence="5">
    <location>
        <begin position="13"/>
        <end position="391"/>
    </location>
</feature>
<dbReference type="PROSITE" id="PS51910">
    <property type="entry name" value="GH18_2"/>
    <property type="match status" value="1"/>
</dbReference>
<evidence type="ECO:0000256" key="1">
    <source>
        <dbReference type="ARBA" id="ARBA00012729"/>
    </source>
</evidence>
<dbReference type="PROSITE" id="PS50941">
    <property type="entry name" value="CHIT_BIND_I_2"/>
    <property type="match status" value="1"/>
</dbReference>
<dbReference type="SMART" id="SM00270">
    <property type="entry name" value="ChtBD1"/>
    <property type="match status" value="1"/>
</dbReference>
<feature type="disulfide bond" evidence="3">
    <location>
        <begin position="269"/>
        <end position="281"/>
    </location>
</feature>
<dbReference type="InterPro" id="IPR001002">
    <property type="entry name" value="Chitin-bd_1"/>
</dbReference>
<dbReference type="PANTHER" id="PTHR11177">
    <property type="entry name" value="CHITINASE"/>
    <property type="match status" value="1"/>
</dbReference>
<dbReference type="GO" id="GO:0008061">
    <property type="term" value="F:chitin binding"/>
    <property type="evidence" value="ECO:0007669"/>
    <property type="project" value="UniProtKB-UniRule"/>
</dbReference>
<dbReference type="SUPFAM" id="SSF57016">
    <property type="entry name" value="Plant lectins/antimicrobial peptides"/>
    <property type="match status" value="1"/>
</dbReference>
<dbReference type="EC" id="3.2.1.14" evidence="1"/>
<dbReference type="InterPro" id="IPR050314">
    <property type="entry name" value="Glycosyl_Hydrlase_18"/>
</dbReference>
<evidence type="ECO:0000259" key="5">
    <source>
        <dbReference type="PROSITE" id="PS51910"/>
    </source>
</evidence>
<dbReference type="CDD" id="cd00598">
    <property type="entry name" value="GH18_chitinase-like"/>
    <property type="match status" value="1"/>
</dbReference>
<accession>A0A4Q4TRM3</accession>
<feature type="domain" description="Chitin-binding type-1" evidence="4">
    <location>
        <begin position="258"/>
        <end position="301"/>
    </location>
</feature>
<dbReference type="InterPro" id="IPR001223">
    <property type="entry name" value="Glyco_hydro18_cat"/>
</dbReference>
<dbReference type="Pfam" id="PF00704">
    <property type="entry name" value="Glyco_hydro_18"/>
    <property type="match status" value="2"/>
</dbReference>
<dbReference type="Pfam" id="PF00187">
    <property type="entry name" value="Chitin_bind_1"/>
    <property type="match status" value="1"/>
</dbReference>
<dbReference type="AlphaFoldDB" id="A0A4Q4TRM3"/>
<dbReference type="STRING" id="155417.A0A4Q4TRM3"/>
<proteinExistence type="predicted"/>
<comment type="caution">
    <text evidence="3">Lacks conserved residue(s) required for the propagation of feature annotation.</text>
</comment>
<evidence type="ECO:0000256" key="3">
    <source>
        <dbReference type="PROSITE-ProRule" id="PRU00261"/>
    </source>
</evidence>
<dbReference type="CDD" id="cd11618">
    <property type="entry name" value="ChtBD1_1"/>
    <property type="match status" value="1"/>
</dbReference>
<dbReference type="PANTHER" id="PTHR11177:SF337">
    <property type="entry name" value="CHITINASE"/>
    <property type="match status" value="1"/>
</dbReference>
<evidence type="ECO:0000259" key="4">
    <source>
        <dbReference type="PROSITE" id="PS50941"/>
    </source>
</evidence>
<keyword evidence="2 3" id="KW-0147">Chitin-binding</keyword>
<feature type="disulfide bond" evidence="3">
    <location>
        <begin position="274"/>
        <end position="288"/>
    </location>
</feature>
<dbReference type="EMBL" id="QJNU01000039">
    <property type="protein sequence ID" value="RYP09382.1"/>
    <property type="molecule type" value="Genomic_DNA"/>
</dbReference>
<comment type="caution">
    <text evidence="6">The sequence shown here is derived from an EMBL/GenBank/DDBJ whole genome shotgun (WGS) entry which is preliminary data.</text>
</comment>
<keyword evidence="3" id="KW-1015">Disulfide bond</keyword>
<dbReference type="PROSITE" id="PS00026">
    <property type="entry name" value="CHIT_BIND_I_1"/>
    <property type="match status" value="1"/>
</dbReference>
<evidence type="ECO:0000313" key="6">
    <source>
        <dbReference type="EMBL" id="RYP09382.1"/>
    </source>
</evidence>
<organism evidence="6 7">
    <name type="scientific">Monosporascus ibericus</name>
    <dbReference type="NCBI Taxonomy" id="155417"/>
    <lineage>
        <taxon>Eukaryota</taxon>
        <taxon>Fungi</taxon>
        <taxon>Dikarya</taxon>
        <taxon>Ascomycota</taxon>
        <taxon>Pezizomycotina</taxon>
        <taxon>Sordariomycetes</taxon>
        <taxon>Xylariomycetidae</taxon>
        <taxon>Xylariales</taxon>
        <taxon>Xylariales incertae sedis</taxon>
        <taxon>Monosporascus</taxon>
    </lineage>
</organism>
<protein>
    <recommendedName>
        <fullName evidence="1">chitinase</fullName>
        <ecNumber evidence="1">3.2.1.14</ecNumber>
    </recommendedName>
</protein>
<evidence type="ECO:0000256" key="2">
    <source>
        <dbReference type="ARBA" id="ARBA00022669"/>
    </source>
</evidence>
<keyword evidence="7" id="KW-1185">Reference proteome</keyword>
<dbReference type="GO" id="GO:0005576">
    <property type="term" value="C:extracellular region"/>
    <property type="evidence" value="ECO:0007669"/>
    <property type="project" value="TreeGrafter"/>
</dbReference>
<reference evidence="6 7" key="1">
    <citation type="submission" date="2018-06" db="EMBL/GenBank/DDBJ databases">
        <title>Complete Genomes of Monosporascus.</title>
        <authorList>
            <person name="Robinson A.J."/>
            <person name="Natvig D.O."/>
        </authorList>
    </citation>
    <scope>NUCLEOTIDE SEQUENCE [LARGE SCALE GENOMIC DNA]</scope>
    <source>
        <strain evidence="6 7">CBS 110550</strain>
    </source>
</reference>
<dbReference type="OrthoDB" id="73875at2759"/>
<dbReference type="GO" id="GO:0008843">
    <property type="term" value="F:endochitinase activity"/>
    <property type="evidence" value="ECO:0007669"/>
    <property type="project" value="UniProtKB-EC"/>
</dbReference>
<dbReference type="SUPFAM" id="SSF51445">
    <property type="entry name" value="(Trans)glycosidases"/>
    <property type="match status" value="1"/>
</dbReference>
<dbReference type="InterPro" id="IPR018371">
    <property type="entry name" value="Chitin-binding_1_CS"/>
</dbReference>
<dbReference type="InterPro" id="IPR011583">
    <property type="entry name" value="Chitinase_II/V-like_cat"/>
</dbReference>
<dbReference type="Proteomes" id="UP000293360">
    <property type="component" value="Unassembled WGS sequence"/>
</dbReference>
<dbReference type="GO" id="GO:0005975">
    <property type="term" value="P:carbohydrate metabolic process"/>
    <property type="evidence" value="ECO:0007669"/>
    <property type="project" value="InterPro"/>
</dbReference>
<sequence length="414" mass="46302">MAAVPSALAAPPLRNVMYYDDGHTTLPDDTAILQNITHVIMSFVDPSDLYNGTSIAHTPFIKTATEVRSHFPAETKFGFAIGGWELTPNLNLTVDPVWRQPFIKNAVKLLDELDFDFIDIDWEYPGGDGIDYKNKAAESKNAEVENFPLFMEELRNELNSTGKGLSIAVPGKPEDIAVYKQYSARIWKTLGLDPRKINLGFPFYAKFFELEQEDCLGPLGCKLLAAEYANGSDAFTSDTVTFEAHNYLTEPVKGVTADGLCGPSNGLHCAVGQCCSRWGYCGGTDEFCGRMCLSYFGDCHGNGIYLDMVKSFQAAMGDGKFDEVERAWWYMDTQYYPRNFFWTWDKPDTVEEKMTEIVKKRGLGGVMAWSLGEDSYDWARVKAINAVITQWAKGGPERRLGHKARPLTTDHIQS</sequence>
<dbReference type="Gene3D" id="3.20.20.80">
    <property type="entry name" value="Glycosidases"/>
    <property type="match status" value="2"/>
</dbReference>